<protein>
    <submittedName>
        <fullName evidence="1">DUF3348 domain-containing protein</fullName>
    </submittedName>
</protein>
<organism evidence="1 2">
    <name type="scientific">Mesopusillimonas faecipullorum</name>
    <dbReference type="NCBI Taxonomy" id="2755040"/>
    <lineage>
        <taxon>Bacteria</taxon>
        <taxon>Pseudomonadati</taxon>
        <taxon>Pseudomonadota</taxon>
        <taxon>Betaproteobacteria</taxon>
        <taxon>Burkholderiales</taxon>
        <taxon>Alcaligenaceae</taxon>
        <taxon>Mesopusillimonas</taxon>
    </lineage>
</organism>
<proteinExistence type="predicted"/>
<dbReference type="RefSeq" id="WP_226954412.1">
    <property type="nucleotide sequence ID" value="NZ_JACDXW010000004.1"/>
</dbReference>
<dbReference type="Proteomes" id="UP000776983">
    <property type="component" value="Unassembled WGS sequence"/>
</dbReference>
<evidence type="ECO:0000313" key="1">
    <source>
        <dbReference type="EMBL" id="MCB5364055.1"/>
    </source>
</evidence>
<gene>
    <name evidence="1" type="ORF">H0484_09885</name>
</gene>
<dbReference type="EMBL" id="JACDXW010000004">
    <property type="protein sequence ID" value="MCB5364055.1"/>
    <property type="molecule type" value="Genomic_DNA"/>
</dbReference>
<keyword evidence="2" id="KW-1185">Reference proteome</keyword>
<reference evidence="1 2" key="1">
    <citation type="submission" date="2020-07" db="EMBL/GenBank/DDBJ databases">
        <title>Pusillimonas sp. nov., isolated from poultry manure in Taiwan.</title>
        <authorList>
            <person name="Lin S.-Y."/>
            <person name="Tang Y.-S."/>
            <person name="Young C.-C."/>
        </authorList>
    </citation>
    <scope>NUCLEOTIDE SEQUENCE [LARGE SCALE GENOMIC DNA]</scope>
    <source>
        <strain evidence="1 2">CC-YST705</strain>
    </source>
</reference>
<sequence length="244" mass="26049">MTQESSKRLGLGSPTLVRLLASLADAAVPVPEQPLAERLGQWLGWADAIALSGALNGAPPSTSKSALRLEAGGQGEYALLRASLQDAIQTVNALPSQRPGSWGGAHAGKASALPMDYPTYRQRYVAQQQKMETRIAEFRARLRSALAGHSPEMARLALVDAAMEQALAQREQTLLLNVPMLLEQRFDALKAQAAHSGQVASVWLAGFRQDMQNVLLAELALRLLPIEGLLAALSASAPNTTDKI</sequence>
<accession>A0ABS8CDE3</accession>
<dbReference type="Pfam" id="PF11828">
    <property type="entry name" value="DUF3348"/>
    <property type="match status" value="1"/>
</dbReference>
<name>A0ABS8CDE3_9BURK</name>
<dbReference type="InterPro" id="IPR021783">
    <property type="entry name" value="DUF3348"/>
</dbReference>
<evidence type="ECO:0000313" key="2">
    <source>
        <dbReference type="Proteomes" id="UP000776983"/>
    </source>
</evidence>
<comment type="caution">
    <text evidence="1">The sequence shown here is derived from an EMBL/GenBank/DDBJ whole genome shotgun (WGS) entry which is preliminary data.</text>
</comment>